<accession>A0A0U5EYL4</accession>
<dbReference type="InterPro" id="IPR000847">
    <property type="entry name" value="LysR_HTH_N"/>
</dbReference>
<dbReference type="SUPFAM" id="SSF53850">
    <property type="entry name" value="Periplasmic binding protein-like II"/>
    <property type="match status" value="1"/>
</dbReference>
<dbReference type="PANTHER" id="PTHR30537">
    <property type="entry name" value="HTH-TYPE TRANSCRIPTIONAL REGULATOR"/>
    <property type="match status" value="1"/>
</dbReference>
<dbReference type="Proteomes" id="UP000056109">
    <property type="component" value="Chromosome I"/>
</dbReference>
<evidence type="ECO:0000313" key="7">
    <source>
        <dbReference type="Proteomes" id="UP000056109"/>
    </source>
</evidence>
<evidence type="ECO:0000256" key="1">
    <source>
        <dbReference type="ARBA" id="ARBA00009437"/>
    </source>
</evidence>
<evidence type="ECO:0000256" key="3">
    <source>
        <dbReference type="ARBA" id="ARBA00023125"/>
    </source>
</evidence>
<dbReference type="GO" id="GO:0006351">
    <property type="term" value="P:DNA-templated transcription"/>
    <property type="evidence" value="ECO:0007669"/>
    <property type="project" value="TreeGrafter"/>
</dbReference>
<dbReference type="Pfam" id="PF03466">
    <property type="entry name" value="LysR_substrate"/>
    <property type="match status" value="1"/>
</dbReference>
<proteinExistence type="inferred from homology"/>
<dbReference type="EC" id="4.2.1.1" evidence="6"/>
<dbReference type="KEGG" id="asz:ASN_3177"/>
<reference evidence="7" key="1">
    <citation type="submission" date="2014-09" db="EMBL/GenBank/DDBJ databases">
        <authorList>
            <person name="Illeghems K.G."/>
        </authorList>
    </citation>
    <scope>NUCLEOTIDE SEQUENCE [LARGE SCALE GENOMIC DNA]</scope>
    <source>
        <strain evidence="7">108B</strain>
    </source>
</reference>
<dbReference type="FunFam" id="1.10.10.10:FF:000001">
    <property type="entry name" value="LysR family transcriptional regulator"/>
    <property type="match status" value="1"/>
</dbReference>
<dbReference type="PATRIC" id="fig|446692.3.peg.3355"/>
<dbReference type="GO" id="GO:0003700">
    <property type="term" value="F:DNA-binding transcription factor activity"/>
    <property type="evidence" value="ECO:0007669"/>
    <property type="project" value="InterPro"/>
</dbReference>
<dbReference type="Gene3D" id="1.10.10.10">
    <property type="entry name" value="Winged helix-like DNA-binding domain superfamily/Winged helix DNA-binding domain"/>
    <property type="match status" value="1"/>
</dbReference>
<dbReference type="AlphaFoldDB" id="A0A0U5EYL4"/>
<evidence type="ECO:0000313" key="6">
    <source>
        <dbReference type="EMBL" id="CEF42420.1"/>
    </source>
</evidence>
<organism evidence="6 7">
    <name type="scientific">Acetobacter senegalensis</name>
    <dbReference type="NCBI Taxonomy" id="446692"/>
    <lineage>
        <taxon>Bacteria</taxon>
        <taxon>Pseudomonadati</taxon>
        <taxon>Pseudomonadota</taxon>
        <taxon>Alphaproteobacteria</taxon>
        <taxon>Acetobacterales</taxon>
        <taxon>Acetobacteraceae</taxon>
        <taxon>Acetobacter</taxon>
    </lineage>
</organism>
<protein>
    <submittedName>
        <fullName evidence="6">LysR family transcriptional regulator</fullName>
        <ecNumber evidence="6">4.2.1.1</ecNumber>
    </submittedName>
</protein>
<dbReference type="SUPFAM" id="SSF46785">
    <property type="entry name" value="Winged helix' DNA-binding domain"/>
    <property type="match status" value="1"/>
</dbReference>
<evidence type="ECO:0000256" key="4">
    <source>
        <dbReference type="ARBA" id="ARBA00023163"/>
    </source>
</evidence>
<keyword evidence="6" id="KW-0456">Lyase</keyword>
<evidence type="ECO:0000259" key="5">
    <source>
        <dbReference type="PROSITE" id="PS50931"/>
    </source>
</evidence>
<dbReference type="InterPro" id="IPR005119">
    <property type="entry name" value="LysR_subst-bd"/>
</dbReference>
<name>A0A0U5EYL4_9PROT</name>
<dbReference type="PROSITE" id="PS50931">
    <property type="entry name" value="HTH_LYSR"/>
    <property type="match status" value="1"/>
</dbReference>
<dbReference type="InterPro" id="IPR036388">
    <property type="entry name" value="WH-like_DNA-bd_sf"/>
</dbReference>
<dbReference type="GO" id="GO:0043565">
    <property type="term" value="F:sequence-specific DNA binding"/>
    <property type="evidence" value="ECO:0007669"/>
    <property type="project" value="TreeGrafter"/>
</dbReference>
<comment type="similarity">
    <text evidence="1">Belongs to the LysR transcriptional regulatory family.</text>
</comment>
<dbReference type="EMBL" id="LN606600">
    <property type="protein sequence ID" value="CEF42420.1"/>
    <property type="molecule type" value="Genomic_DNA"/>
</dbReference>
<dbReference type="Pfam" id="PF00126">
    <property type="entry name" value="HTH_1"/>
    <property type="match status" value="1"/>
</dbReference>
<dbReference type="GO" id="GO:0004089">
    <property type="term" value="F:carbonate dehydratase activity"/>
    <property type="evidence" value="ECO:0007669"/>
    <property type="project" value="UniProtKB-EC"/>
</dbReference>
<evidence type="ECO:0000256" key="2">
    <source>
        <dbReference type="ARBA" id="ARBA00023015"/>
    </source>
</evidence>
<feature type="domain" description="HTH lysR-type" evidence="5">
    <location>
        <begin position="35"/>
        <end position="84"/>
    </location>
</feature>
<keyword evidence="4" id="KW-0804">Transcription</keyword>
<sequence>MWQMRMLLKLSSVHVSVDCMSTPSLSPGLLQLLWFVRIVEAGSFAEAARRAGVTTSAMSKALARFEQKHGVRLLHRTTHALSLTDEGDRLLSQGRHLLDSLAQIETSLAELGTQSAVGRVRVTAPTAFARTCIMPELPAFLHAHPEINIEIQLGDEMADLATRGIDLAIRSGSLVGLPGHISRKLYSFPWVACATPEYLQSHGVPETPADLAGHTQIGFRNKGTGQIDNWRFVSPIDGKTIRYVPRSKHVFDDAETAWSIIRAGFGIGWAPAWLGLDDLRRGHVVEVLKDWRIAEEPLSAVRLEKRHTPARTQIVMDFLATLPSTWKI</sequence>
<dbReference type="InterPro" id="IPR058163">
    <property type="entry name" value="LysR-type_TF_proteobact-type"/>
</dbReference>
<dbReference type="InterPro" id="IPR036390">
    <property type="entry name" value="WH_DNA-bd_sf"/>
</dbReference>
<dbReference type="Gene3D" id="3.40.190.290">
    <property type="match status" value="1"/>
</dbReference>
<dbReference type="CDD" id="cd08422">
    <property type="entry name" value="PBP2_CrgA_like"/>
    <property type="match status" value="1"/>
</dbReference>
<dbReference type="PANTHER" id="PTHR30537:SF5">
    <property type="entry name" value="HTH-TYPE TRANSCRIPTIONAL ACTIVATOR TTDR-RELATED"/>
    <property type="match status" value="1"/>
</dbReference>
<gene>
    <name evidence="6" type="ORF">ASN_3177</name>
</gene>
<keyword evidence="2" id="KW-0805">Transcription regulation</keyword>
<keyword evidence="3" id="KW-0238">DNA-binding</keyword>
<keyword evidence="7" id="KW-1185">Reference proteome</keyword>